<keyword evidence="2" id="KW-0503">Monooxygenase</keyword>
<evidence type="ECO:0000256" key="2">
    <source>
        <dbReference type="ARBA" id="ARBA00023033"/>
    </source>
</evidence>
<dbReference type="InterPro" id="IPR036188">
    <property type="entry name" value="FAD/NAD-bd_sf"/>
</dbReference>
<reference evidence="4 5" key="1">
    <citation type="journal article" date="2010" name="J. Bacteriol.">
        <title>Genome sequences of Pelagibaca bermudensis HTCC2601T and Maritimibacter alkaliphilus HTCC2654T, the type strains of two marine Roseobacter genera.</title>
        <authorList>
            <person name="Thrash J.C."/>
            <person name="Cho J.C."/>
            <person name="Ferriera S."/>
            <person name="Johnson J."/>
            <person name="Vergin K.L."/>
            <person name="Giovannoni S.J."/>
        </authorList>
    </citation>
    <scope>NUCLEOTIDE SEQUENCE [LARGE SCALE GENOMIC DNA]</scope>
    <source>
        <strain evidence="4 5">HTCC2654</strain>
    </source>
</reference>
<organism evidence="4 5">
    <name type="scientific">Maritimibacter alkaliphilus HTCC2654</name>
    <dbReference type="NCBI Taxonomy" id="314271"/>
    <lineage>
        <taxon>Bacteria</taxon>
        <taxon>Pseudomonadati</taxon>
        <taxon>Pseudomonadota</taxon>
        <taxon>Alphaproteobacteria</taxon>
        <taxon>Rhodobacterales</taxon>
        <taxon>Roseobacteraceae</taxon>
        <taxon>Maritimibacter</taxon>
    </lineage>
</organism>
<dbReference type="HOGENOM" id="CLU_009665_19_5_5"/>
<dbReference type="PANTHER" id="PTHR13789:SF309">
    <property type="entry name" value="PUTATIVE (AFU_ORTHOLOGUE AFUA_6G14510)-RELATED"/>
    <property type="match status" value="1"/>
</dbReference>
<dbReference type="Gene3D" id="3.50.50.60">
    <property type="entry name" value="FAD/NAD(P)-binding domain"/>
    <property type="match status" value="1"/>
</dbReference>
<keyword evidence="5" id="KW-1185">Reference proteome</keyword>
<dbReference type="PRINTS" id="PR00420">
    <property type="entry name" value="RNGMNOXGNASE"/>
</dbReference>
<name>A3VAM1_9RHOB</name>
<dbReference type="Pfam" id="PF01494">
    <property type="entry name" value="FAD_binding_3"/>
    <property type="match status" value="1"/>
</dbReference>
<dbReference type="GO" id="GO:0004497">
    <property type="term" value="F:monooxygenase activity"/>
    <property type="evidence" value="ECO:0007669"/>
    <property type="project" value="UniProtKB-KW"/>
</dbReference>
<proteinExistence type="predicted"/>
<dbReference type="eggNOG" id="COG0654">
    <property type="taxonomic scope" value="Bacteria"/>
</dbReference>
<dbReference type="InterPro" id="IPR050493">
    <property type="entry name" value="FAD-dep_Monooxygenase_BioMet"/>
</dbReference>
<dbReference type="OrthoDB" id="4230779at2"/>
<dbReference type="Proteomes" id="UP000002931">
    <property type="component" value="Unassembled WGS sequence"/>
</dbReference>
<dbReference type="GO" id="GO:0071949">
    <property type="term" value="F:FAD binding"/>
    <property type="evidence" value="ECO:0007669"/>
    <property type="project" value="InterPro"/>
</dbReference>
<evidence type="ECO:0000259" key="3">
    <source>
        <dbReference type="Pfam" id="PF01494"/>
    </source>
</evidence>
<evidence type="ECO:0000256" key="1">
    <source>
        <dbReference type="ARBA" id="ARBA00023002"/>
    </source>
</evidence>
<evidence type="ECO:0000313" key="5">
    <source>
        <dbReference type="Proteomes" id="UP000002931"/>
    </source>
</evidence>
<feature type="domain" description="FAD-binding" evidence="3">
    <location>
        <begin position="12"/>
        <end position="346"/>
    </location>
</feature>
<gene>
    <name evidence="4" type="ORF">RB2654_20303</name>
</gene>
<dbReference type="STRING" id="314271.RB2654_20303"/>
<dbReference type="RefSeq" id="WP_008334959.1">
    <property type="nucleotide sequence ID" value="NZ_CH902578.1"/>
</dbReference>
<dbReference type="PANTHER" id="PTHR13789">
    <property type="entry name" value="MONOOXYGENASE"/>
    <property type="match status" value="1"/>
</dbReference>
<dbReference type="SUPFAM" id="SSF51905">
    <property type="entry name" value="FAD/NAD(P)-binding domain"/>
    <property type="match status" value="1"/>
</dbReference>
<dbReference type="AlphaFoldDB" id="A3VAM1"/>
<protein>
    <recommendedName>
        <fullName evidence="3">FAD-binding domain-containing protein</fullName>
    </recommendedName>
</protein>
<dbReference type="EMBL" id="AAMT01000001">
    <property type="protein sequence ID" value="EAQ14962.1"/>
    <property type="molecule type" value="Genomic_DNA"/>
</dbReference>
<comment type="caution">
    <text evidence="4">The sequence shown here is derived from an EMBL/GenBank/DDBJ whole genome shotgun (WGS) entry which is preliminary data.</text>
</comment>
<evidence type="ECO:0000313" key="4">
    <source>
        <dbReference type="EMBL" id="EAQ14962.1"/>
    </source>
</evidence>
<dbReference type="NCBIfam" id="NF005313">
    <property type="entry name" value="PRK06847.1"/>
    <property type="match status" value="1"/>
</dbReference>
<keyword evidence="1" id="KW-0560">Oxidoreductase</keyword>
<dbReference type="InterPro" id="IPR002938">
    <property type="entry name" value="FAD-bd"/>
</dbReference>
<accession>A3VAM1</accession>
<sequence>MSGNLSKHVKTALIVGGGVGGPAAAIRLAENGVTVDLVDIEENWGAAGTGVTLSSLTCRALCDLGFADDLIEKGHLHDGLTMCDPVGNVIDDIEAPRLYSPDVPGEGGVMRPVLHDMMVNRMRDLGVTIRTGTTVTALEQDGLAVTARFTDGTTGTYDLVIGADGLFSKVREMVMPDAPKPEYTGQVCWRAQMTLPQHWEKAKMFMGPVKVGFTPYAKDRMYLFLLENVKEKPFYKEEELLPKLRQLLMPFGGELAGIRDEMDEDTPILARPLESILIDGPWNVGRVLLIGDAAHATTPHLASGAGMAVEDAIVLVEELDKADTFEGGIDAFMARRLPRGKLVVGNSLKLGELEQEGAGMDKIGPLMGQSLAAIAQPY</sequence>